<dbReference type="OrthoDB" id="73831at2759"/>
<proteinExistence type="predicted"/>
<evidence type="ECO:0000256" key="1">
    <source>
        <dbReference type="SAM" id="MobiDB-lite"/>
    </source>
</evidence>
<dbReference type="RefSeq" id="XP_009837999.1">
    <property type="nucleotide sequence ID" value="XM_009839697.1"/>
</dbReference>
<name>W4FXU8_APHAT</name>
<feature type="region of interest" description="Disordered" evidence="1">
    <location>
        <begin position="1"/>
        <end position="61"/>
    </location>
</feature>
<organism evidence="2">
    <name type="scientific">Aphanomyces astaci</name>
    <name type="common">Crayfish plague agent</name>
    <dbReference type="NCBI Taxonomy" id="112090"/>
    <lineage>
        <taxon>Eukaryota</taxon>
        <taxon>Sar</taxon>
        <taxon>Stramenopiles</taxon>
        <taxon>Oomycota</taxon>
        <taxon>Saprolegniomycetes</taxon>
        <taxon>Saprolegniales</taxon>
        <taxon>Verrucalvaceae</taxon>
        <taxon>Aphanomyces</taxon>
    </lineage>
</organism>
<dbReference type="AlphaFoldDB" id="W4FXU8"/>
<accession>W4FXU8</accession>
<reference evidence="2" key="1">
    <citation type="submission" date="2013-12" db="EMBL/GenBank/DDBJ databases">
        <title>The Genome Sequence of Aphanomyces astaci APO3.</title>
        <authorList>
            <consortium name="The Broad Institute Genomics Platform"/>
            <person name="Russ C."/>
            <person name="Tyler B."/>
            <person name="van West P."/>
            <person name="Dieguez-Uribeondo J."/>
            <person name="Young S.K."/>
            <person name="Zeng Q."/>
            <person name="Gargeya S."/>
            <person name="Fitzgerald M."/>
            <person name="Abouelleil A."/>
            <person name="Alvarado L."/>
            <person name="Chapman S.B."/>
            <person name="Gainer-Dewar J."/>
            <person name="Goldberg J."/>
            <person name="Griggs A."/>
            <person name="Gujja S."/>
            <person name="Hansen M."/>
            <person name="Howarth C."/>
            <person name="Imamovic A."/>
            <person name="Ireland A."/>
            <person name="Larimer J."/>
            <person name="McCowan C."/>
            <person name="Murphy C."/>
            <person name="Pearson M."/>
            <person name="Poon T.W."/>
            <person name="Priest M."/>
            <person name="Roberts A."/>
            <person name="Saif S."/>
            <person name="Shea T."/>
            <person name="Sykes S."/>
            <person name="Wortman J."/>
            <person name="Nusbaum C."/>
            <person name="Birren B."/>
        </authorList>
    </citation>
    <scope>NUCLEOTIDE SEQUENCE [LARGE SCALE GENOMIC DNA]</scope>
    <source>
        <strain evidence="2">APO3</strain>
    </source>
</reference>
<gene>
    <name evidence="2" type="ORF">H257_12481</name>
</gene>
<dbReference type="GeneID" id="20814477"/>
<protein>
    <submittedName>
        <fullName evidence="2">Uncharacterized protein</fullName>
    </submittedName>
</protein>
<dbReference type="VEuPathDB" id="FungiDB:H257_12481"/>
<evidence type="ECO:0000313" key="2">
    <source>
        <dbReference type="EMBL" id="ETV72317.1"/>
    </source>
</evidence>
<sequence length="268" mass="29533">MIVNKKPLQSRSNTKDVPHPRARKASRQASLPALCTPPRKPMTKSRTTKSSSLPSPPLVTSTLASSHQLPQDIHALATRLLGLPREGDHNCGSVRIKFNHYNRLFPIHNGVLQWLDVDTEYCFSFVFRGAYTRDVYSISRTSLVDGSVKAPMERDINGDLFVRTSLVDGSVKAPMERDINGDLFVGLVVGDQYEVTVQEDPIAGVGAKGLRVNSNPLFASSTAAAVMSGNHATRLLTQQLRNMHPEMLGSDEAKEIIARRDIEDVLFT</sequence>
<feature type="compositionally biased region" description="Low complexity" evidence="1">
    <location>
        <begin position="48"/>
        <end position="61"/>
    </location>
</feature>
<dbReference type="EMBL" id="KI913154">
    <property type="protein sequence ID" value="ETV72317.1"/>
    <property type="molecule type" value="Genomic_DNA"/>
</dbReference>